<feature type="transmembrane region" description="Helical" evidence="1">
    <location>
        <begin position="100"/>
        <end position="121"/>
    </location>
</feature>
<evidence type="ECO:0000256" key="1">
    <source>
        <dbReference type="SAM" id="Phobius"/>
    </source>
</evidence>
<feature type="transmembrane region" description="Helical" evidence="1">
    <location>
        <begin position="181"/>
        <end position="200"/>
    </location>
</feature>
<proteinExistence type="predicted"/>
<dbReference type="Proteomes" id="UP000054703">
    <property type="component" value="Unassembled WGS sequence"/>
</dbReference>
<keyword evidence="1" id="KW-0812">Transmembrane</keyword>
<dbReference type="Pfam" id="PF20334">
    <property type="entry name" value="DUF6629"/>
    <property type="match status" value="1"/>
</dbReference>
<feature type="transmembrane region" description="Helical" evidence="1">
    <location>
        <begin position="206"/>
        <end position="224"/>
    </location>
</feature>
<organism evidence="2 3">
    <name type="scientific">Legionella santicrucis</name>
    <dbReference type="NCBI Taxonomy" id="45074"/>
    <lineage>
        <taxon>Bacteria</taxon>
        <taxon>Pseudomonadati</taxon>
        <taxon>Pseudomonadota</taxon>
        <taxon>Gammaproteobacteria</taxon>
        <taxon>Legionellales</taxon>
        <taxon>Legionellaceae</taxon>
        <taxon>Legionella</taxon>
    </lineage>
</organism>
<dbReference type="EMBL" id="LNYU01000015">
    <property type="protein sequence ID" value="KTD65616.1"/>
    <property type="molecule type" value="Genomic_DNA"/>
</dbReference>
<evidence type="ECO:0000313" key="3">
    <source>
        <dbReference type="Proteomes" id="UP000054703"/>
    </source>
</evidence>
<evidence type="ECO:0000313" key="2">
    <source>
        <dbReference type="EMBL" id="KTD65616.1"/>
    </source>
</evidence>
<keyword evidence="1" id="KW-0472">Membrane</keyword>
<feature type="transmembrane region" description="Helical" evidence="1">
    <location>
        <begin position="6"/>
        <end position="24"/>
    </location>
</feature>
<accession>A0A0W0Z920</accession>
<name>A0A0W0Z920_9GAMM</name>
<dbReference type="OrthoDB" id="8441457at2"/>
<comment type="caution">
    <text evidence="2">The sequence shown here is derived from an EMBL/GenBank/DDBJ whole genome shotgun (WGS) entry which is preliminary data.</text>
</comment>
<dbReference type="PATRIC" id="fig|45074.5.peg.807"/>
<feature type="transmembrane region" description="Helical" evidence="1">
    <location>
        <begin position="151"/>
        <end position="174"/>
    </location>
</feature>
<gene>
    <name evidence="2" type="ORF">Lsan_0770</name>
</gene>
<dbReference type="STRING" id="45074.Lsan_0770"/>
<sequence length="239" mass="26480">MCFSASASFTAASVIAAAGICSLLKARTYPLYLFALTPLFFAVQQALEGLVWITLMQGDSTSLLNKIGIYGFLFFAGAFWPIWLSGCLYFLEGDKKRKNLLLIVFIIGIIAASKILFRLVVHKHTAVISDHHIDYPMFALTYSVSSIKHIFYSYTLDLILTIAYLIAVIVPFFISSIKGMWIIGAITTIGFIVAAVFYALAFGSVWCFFGALSTIATYYIVVNYNRHPLSSRQGASKVR</sequence>
<feature type="transmembrane region" description="Helical" evidence="1">
    <location>
        <begin position="31"/>
        <end position="55"/>
    </location>
</feature>
<keyword evidence="1" id="KW-1133">Transmembrane helix</keyword>
<dbReference type="RefSeq" id="WP_058513222.1">
    <property type="nucleotide sequence ID" value="NZ_CAAAIH010000021.1"/>
</dbReference>
<keyword evidence="3" id="KW-1185">Reference proteome</keyword>
<dbReference type="InterPro" id="IPR046737">
    <property type="entry name" value="DUF6629"/>
</dbReference>
<reference evidence="2 3" key="1">
    <citation type="submission" date="2015-11" db="EMBL/GenBank/DDBJ databases">
        <title>Genomic analysis of 38 Legionella species identifies large and diverse effector repertoires.</title>
        <authorList>
            <person name="Burstein D."/>
            <person name="Amaro F."/>
            <person name="Zusman T."/>
            <person name="Lifshitz Z."/>
            <person name="Cohen O."/>
            <person name="Gilbert J.A."/>
            <person name="Pupko T."/>
            <person name="Shuman H.A."/>
            <person name="Segal G."/>
        </authorList>
    </citation>
    <scope>NUCLEOTIDE SEQUENCE [LARGE SCALE GENOMIC DNA]</scope>
    <source>
        <strain evidence="2 3">SC-63-C7</strain>
    </source>
</reference>
<feature type="transmembrane region" description="Helical" evidence="1">
    <location>
        <begin position="67"/>
        <end position="91"/>
    </location>
</feature>
<evidence type="ECO:0008006" key="4">
    <source>
        <dbReference type="Google" id="ProtNLM"/>
    </source>
</evidence>
<protein>
    <recommendedName>
        <fullName evidence="4">Transmembrane protein</fullName>
    </recommendedName>
</protein>
<dbReference type="AlphaFoldDB" id="A0A0W0Z920"/>